<dbReference type="RefSeq" id="WP_188367457.1">
    <property type="nucleotide sequence ID" value="NZ_BMDT01000004.1"/>
</dbReference>
<reference evidence="1" key="1">
    <citation type="journal article" date="2014" name="Int. J. Syst. Evol. Microbiol.">
        <title>Complete genome sequence of Corynebacterium casei LMG S-19264T (=DSM 44701T), isolated from a smear-ripened cheese.</title>
        <authorList>
            <consortium name="US DOE Joint Genome Institute (JGI-PGF)"/>
            <person name="Walter F."/>
            <person name="Albersmeier A."/>
            <person name="Kalinowski J."/>
            <person name="Ruckert C."/>
        </authorList>
    </citation>
    <scope>NUCLEOTIDE SEQUENCE</scope>
    <source>
        <strain evidence="1">CCM 8433</strain>
    </source>
</reference>
<protein>
    <recommendedName>
        <fullName evidence="3">Bacteriophage abortive infection AbiH</fullName>
    </recommendedName>
</protein>
<comment type="caution">
    <text evidence="1">The sequence shown here is derived from an EMBL/GenBank/DDBJ whole genome shotgun (WGS) entry which is preliminary data.</text>
</comment>
<dbReference type="EMBL" id="BMDT01000004">
    <property type="protein sequence ID" value="GGI65624.1"/>
    <property type="molecule type" value="Genomic_DNA"/>
</dbReference>
<accession>A0A917JHX4</accession>
<sequence>MKENLVIVGNGLDLSCGLESTYTHFFDARISKSIEKQLEHFKRYGNGRNFNHRSIIFKGDRAFREYEIPFSEYNEIKEGNLTFWDFLFYYVYGNTSEKEWHNIEQNILNIITKLDLTKKYSDLGRSKEVGFAVIGGDHKKRNIESALKLSSVMAYYVLPADRYCEKKNMDEFLLSELFLFEKDFADFLKNKLSQNKKYQRRIGTQLKKIVGKDIAESENFSVLSFNYTIPNRFKNIITNVHGRLDRDNIIFGIDQNDIKATSSVFKYTKTFRKLVQSKSKDDLIYIDNKNELKNIYFYGHSLSKLDYSYFQSIFDYYEIYQSEVSLVFCCSVYGERTSSEILSEHANLVGALLEQYGLTMNNQNHGKNLMHKLLLEGRLTIKEI</sequence>
<evidence type="ECO:0000313" key="2">
    <source>
        <dbReference type="Proteomes" id="UP000622610"/>
    </source>
</evidence>
<keyword evidence="2" id="KW-1185">Reference proteome</keyword>
<gene>
    <name evidence="1" type="ORF">GCM10011482_12780</name>
</gene>
<dbReference type="Pfam" id="PF14253">
    <property type="entry name" value="AbiH"/>
    <property type="match status" value="1"/>
</dbReference>
<reference evidence="1" key="2">
    <citation type="submission" date="2020-09" db="EMBL/GenBank/DDBJ databases">
        <authorList>
            <person name="Sun Q."/>
            <person name="Sedlacek I."/>
        </authorList>
    </citation>
    <scope>NUCLEOTIDE SEQUENCE</scope>
    <source>
        <strain evidence="1">CCM 8433</strain>
    </source>
</reference>
<name>A0A917JHX4_9ENTE</name>
<organism evidence="1 2">
    <name type="scientific">Enterococcus alcedinis</name>
    <dbReference type="NCBI Taxonomy" id="1274384"/>
    <lineage>
        <taxon>Bacteria</taxon>
        <taxon>Bacillati</taxon>
        <taxon>Bacillota</taxon>
        <taxon>Bacilli</taxon>
        <taxon>Lactobacillales</taxon>
        <taxon>Enterococcaceae</taxon>
        <taxon>Enterococcus</taxon>
    </lineage>
</organism>
<evidence type="ECO:0008006" key="3">
    <source>
        <dbReference type="Google" id="ProtNLM"/>
    </source>
</evidence>
<dbReference type="Proteomes" id="UP000622610">
    <property type="component" value="Unassembled WGS sequence"/>
</dbReference>
<dbReference type="InterPro" id="IPR025935">
    <property type="entry name" value="AbiH"/>
</dbReference>
<proteinExistence type="predicted"/>
<dbReference type="AlphaFoldDB" id="A0A917JHX4"/>
<evidence type="ECO:0000313" key="1">
    <source>
        <dbReference type="EMBL" id="GGI65624.1"/>
    </source>
</evidence>